<evidence type="ECO:0000256" key="1">
    <source>
        <dbReference type="SAM" id="MobiDB-lite"/>
    </source>
</evidence>
<evidence type="ECO:0000313" key="3">
    <source>
        <dbReference type="EMBL" id="CAA9577645.1"/>
    </source>
</evidence>
<feature type="transmembrane region" description="Helical" evidence="2">
    <location>
        <begin position="6"/>
        <end position="29"/>
    </location>
</feature>
<feature type="compositionally biased region" description="Polar residues" evidence="1">
    <location>
        <begin position="194"/>
        <end position="209"/>
    </location>
</feature>
<keyword evidence="2" id="KW-0472">Membrane</keyword>
<dbReference type="AlphaFoldDB" id="A0A6J4VFJ6"/>
<protein>
    <submittedName>
        <fullName evidence="3">Uncharacterized protein</fullName>
    </submittedName>
</protein>
<name>A0A6J4VFJ6_9BACT</name>
<keyword evidence="2" id="KW-0812">Transmembrane</keyword>
<sequence>MNPYLAAGLAMCAVLFIALALTAYMAVYFNRRSKADLEAALRPLADVLDDGTLDLDAATVRGRFNRRLVIAMVTTAEGGPVRVFRTDVVDPAGGTKWLLVSLPPRKDQTDRTEEFEATDPALRAQLRLPASAELARSLEAGKDWFQLEYDPDGGYVRLTKPMDTRKDIPGVDLFRSSLELLEAVAARNREVQQAPATPSGSSIGEQRDV</sequence>
<keyword evidence="2" id="KW-1133">Transmembrane helix</keyword>
<proteinExistence type="predicted"/>
<organism evidence="3">
    <name type="scientific">uncultured Thermomicrobiales bacterium</name>
    <dbReference type="NCBI Taxonomy" id="1645740"/>
    <lineage>
        <taxon>Bacteria</taxon>
        <taxon>Pseudomonadati</taxon>
        <taxon>Thermomicrobiota</taxon>
        <taxon>Thermomicrobia</taxon>
        <taxon>Thermomicrobiales</taxon>
        <taxon>environmental samples</taxon>
    </lineage>
</organism>
<evidence type="ECO:0000256" key="2">
    <source>
        <dbReference type="SAM" id="Phobius"/>
    </source>
</evidence>
<reference evidence="3" key="1">
    <citation type="submission" date="2020-02" db="EMBL/GenBank/DDBJ databases">
        <authorList>
            <person name="Meier V. D."/>
        </authorList>
    </citation>
    <scope>NUCLEOTIDE SEQUENCE</scope>
    <source>
        <strain evidence="3">AVDCRST_MAG87</strain>
    </source>
</reference>
<dbReference type="EMBL" id="CADCWJ010000667">
    <property type="protein sequence ID" value="CAA9577645.1"/>
    <property type="molecule type" value="Genomic_DNA"/>
</dbReference>
<feature type="region of interest" description="Disordered" evidence="1">
    <location>
        <begin position="188"/>
        <end position="209"/>
    </location>
</feature>
<accession>A0A6J4VFJ6</accession>
<gene>
    <name evidence="3" type="ORF">AVDCRST_MAG87-3018</name>
</gene>